<dbReference type="GO" id="GO:0006633">
    <property type="term" value="P:fatty acid biosynthetic process"/>
    <property type="evidence" value="ECO:0007669"/>
    <property type="project" value="TreeGrafter"/>
</dbReference>
<dbReference type="Pfam" id="PF14765">
    <property type="entry name" value="PS-DH"/>
    <property type="match status" value="1"/>
</dbReference>
<keyword evidence="1" id="KW-0596">Phosphopantetheine</keyword>
<dbReference type="InterPro" id="IPR042104">
    <property type="entry name" value="PKS_dehydratase_sf"/>
</dbReference>
<dbReference type="InterPro" id="IPR036736">
    <property type="entry name" value="ACP-like_sf"/>
</dbReference>
<keyword evidence="4" id="KW-0511">Multifunctional enzyme</keyword>
<dbReference type="PROSITE" id="PS52019">
    <property type="entry name" value="PKS_MFAS_DH"/>
    <property type="match status" value="1"/>
</dbReference>
<feature type="active site" description="Proton donor; for dehydratase activity" evidence="5">
    <location>
        <position position="218"/>
    </location>
</feature>
<evidence type="ECO:0000256" key="3">
    <source>
        <dbReference type="ARBA" id="ARBA00022679"/>
    </source>
</evidence>
<dbReference type="PROSITE" id="PS00012">
    <property type="entry name" value="PHOSPHOPANTETHEINE"/>
    <property type="match status" value="1"/>
</dbReference>
<feature type="region of interest" description="C-terminal hotdog fold" evidence="5">
    <location>
        <begin position="158"/>
        <end position="297"/>
    </location>
</feature>
<evidence type="ECO:0000256" key="2">
    <source>
        <dbReference type="ARBA" id="ARBA00022553"/>
    </source>
</evidence>
<evidence type="ECO:0000259" key="8">
    <source>
        <dbReference type="PROSITE" id="PS52019"/>
    </source>
</evidence>
<dbReference type="GO" id="GO:0004312">
    <property type="term" value="F:fatty acid synthase activity"/>
    <property type="evidence" value="ECO:0007669"/>
    <property type="project" value="TreeGrafter"/>
</dbReference>
<dbReference type="Pfam" id="PF00550">
    <property type="entry name" value="PP-binding"/>
    <property type="match status" value="1"/>
</dbReference>
<dbReference type="PROSITE" id="PS50075">
    <property type="entry name" value="CARRIER"/>
    <property type="match status" value="1"/>
</dbReference>
<dbReference type="InterPro" id="IPR055123">
    <property type="entry name" value="SpnB-like_Rossmann"/>
</dbReference>
<evidence type="ECO:0000256" key="5">
    <source>
        <dbReference type="PROSITE-ProRule" id="PRU01363"/>
    </source>
</evidence>
<feature type="region of interest" description="Disordered" evidence="6">
    <location>
        <begin position="885"/>
        <end position="905"/>
    </location>
</feature>
<evidence type="ECO:0000313" key="9">
    <source>
        <dbReference type="EMBL" id="XDQ49701.1"/>
    </source>
</evidence>
<feature type="domain" description="Carrier" evidence="7">
    <location>
        <begin position="759"/>
        <end position="834"/>
    </location>
</feature>
<dbReference type="InterPro" id="IPR049552">
    <property type="entry name" value="PKS_DH_N"/>
</dbReference>
<dbReference type="EMBL" id="CP163441">
    <property type="protein sequence ID" value="XDQ49701.1"/>
    <property type="molecule type" value="Genomic_DNA"/>
</dbReference>
<feature type="active site" description="Proton acceptor; for dehydratase activity" evidence="5">
    <location>
        <position position="53"/>
    </location>
</feature>
<gene>
    <name evidence="9" type="ORF">AB5J52_32600</name>
</gene>
<reference evidence="9" key="1">
    <citation type="submission" date="2024-07" db="EMBL/GenBank/DDBJ databases">
        <authorList>
            <person name="Yu S.T."/>
        </authorList>
    </citation>
    <scope>NUCLEOTIDE SEQUENCE</scope>
    <source>
        <strain evidence="9">R39</strain>
    </source>
</reference>
<evidence type="ECO:0000259" key="7">
    <source>
        <dbReference type="PROSITE" id="PS50075"/>
    </source>
</evidence>
<dbReference type="AlphaFoldDB" id="A0AB39R5R3"/>
<dbReference type="InterPro" id="IPR009081">
    <property type="entry name" value="PP-bd_ACP"/>
</dbReference>
<dbReference type="Gene3D" id="1.10.1200.10">
    <property type="entry name" value="ACP-like"/>
    <property type="match status" value="1"/>
</dbReference>
<dbReference type="SMART" id="SM00826">
    <property type="entry name" value="PKS_DH"/>
    <property type="match status" value="1"/>
</dbReference>
<dbReference type="Gene3D" id="3.40.50.720">
    <property type="entry name" value="NAD(P)-binding Rossmann-like Domain"/>
    <property type="match status" value="1"/>
</dbReference>
<dbReference type="SMART" id="SM00822">
    <property type="entry name" value="PKS_KR"/>
    <property type="match status" value="1"/>
</dbReference>
<dbReference type="Pfam" id="PF21089">
    <property type="entry name" value="PKS_DH_N"/>
    <property type="match status" value="1"/>
</dbReference>
<accession>A0AB39R5R3</accession>
<dbReference type="SUPFAM" id="SSF51735">
    <property type="entry name" value="NAD(P)-binding Rossmann-fold domains"/>
    <property type="match status" value="2"/>
</dbReference>
<dbReference type="GO" id="GO:0017000">
    <property type="term" value="P:antibiotic biosynthetic process"/>
    <property type="evidence" value="ECO:0007669"/>
    <property type="project" value="UniProtKB-ARBA"/>
</dbReference>
<protein>
    <submittedName>
        <fullName evidence="9">Type I polyketide synthase</fullName>
    </submittedName>
</protein>
<name>A0AB39R5R3_9ACTN</name>
<dbReference type="Pfam" id="PF22953">
    <property type="entry name" value="SpnB_Rossmann"/>
    <property type="match status" value="1"/>
</dbReference>
<evidence type="ECO:0000256" key="1">
    <source>
        <dbReference type="ARBA" id="ARBA00022450"/>
    </source>
</evidence>
<dbReference type="InterPro" id="IPR036291">
    <property type="entry name" value="NAD(P)-bd_dom_sf"/>
</dbReference>
<keyword evidence="2" id="KW-0597">Phosphoprotein</keyword>
<dbReference type="PANTHER" id="PTHR43775">
    <property type="entry name" value="FATTY ACID SYNTHASE"/>
    <property type="match status" value="1"/>
</dbReference>
<sequence length="922" mass="95005">MKPGTQAATDISAVGLGQSGHPLLGAVVLLPDSDGAVFTNRLSPSSQPWLAEHSVAGTVLVPGTALLELVVRAGDELGESVVSELVVEAPLVLPESGGVQVRVTVGERDGAGLRSVAVHSRTEDVRPDAPWTRHVTGFLGGARPLPTPVSAQWPPSGAEELPTDGFYDAQRAAGFEFGPLFQGLRRVWAAGDEVFAEVALPADAEGTADFLLHPALLDAALHAAAFLPGRSGPDAPARLPFAWDAVTIHATGATALRVRVRPSGGDDIAVELADATGAPVASIGGLTMRPADLKLLPGRETTGDMLLRTEWRPLAVTAGAQARPSAVLDLTARDAGTAVAESVATPRRARDLVARALEAIQRHLADPVPDEPLVVLTRGARRDPAMAAVWGLVRVAQSENPGQVVVVDLDDAAESRGLLAAAVASGEPQLALHAGSVSVPRLTRQVPSGTARALDPEGTVLITGGTGTLGALVARRLVVHHGVRRLLLTSRRGADAPGAPELVAELTALGATVTVAACDIGDPDEAERLVAGVPAEHPLTAVIHSAAVLDDGVVTALDPARVDTVFAPKVDGAWQLHRLTEHLDLAAFVLFSSASGTVGNAGQGNYAAANAFLDALAEYRAARGLPALSLAWGLWETASEMTGALLAGTQGHLKQEVLAMTDEEGLALFDAALRGTGRADLTAGADDGLTTTAGGSAPAVLVPIKLNPAALAEAGNPPAVLRDLVPRSRPAARQAADAAATGDSLVDRLRALAPRERFARLLDAVLAHTAATLGHSGTGALDERQAFKDLGFDSLAAVDLRNRVAAGTGLRLPATLVFDYPNPGALTEYLLGELGLGDEDAGEAAAERALDEVRRLTESLGELLTGPEDRARLAAGLRRLAAEWHASDDPRLPGSPAADAADLESASDDDILRLAEAELDLS</sequence>
<dbReference type="InterPro" id="IPR049900">
    <property type="entry name" value="PKS_mFAS_DH"/>
</dbReference>
<dbReference type="InterPro" id="IPR057326">
    <property type="entry name" value="KR_dom"/>
</dbReference>
<evidence type="ECO:0000256" key="6">
    <source>
        <dbReference type="SAM" id="MobiDB-lite"/>
    </source>
</evidence>
<dbReference type="InterPro" id="IPR020807">
    <property type="entry name" value="PKS_DH"/>
</dbReference>
<dbReference type="Pfam" id="PF08659">
    <property type="entry name" value="KR"/>
    <property type="match status" value="1"/>
</dbReference>
<dbReference type="PANTHER" id="PTHR43775:SF51">
    <property type="entry name" value="INACTIVE PHENOLPHTHIOCEROL SYNTHESIS POLYKETIDE SYNTHASE TYPE I PKS1-RELATED"/>
    <property type="match status" value="1"/>
</dbReference>
<dbReference type="GO" id="GO:0031177">
    <property type="term" value="F:phosphopantetheine binding"/>
    <property type="evidence" value="ECO:0007669"/>
    <property type="project" value="InterPro"/>
</dbReference>
<dbReference type="InterPro" id="IPR020806">
    <property type="entry name" value="PKS_PP-bd"/>
</dbReference>
<organism evidence="9">
    <name type="scientific">Streptomyces sp. R39</name>
    <dbReference type="NCBI Taxonomy" id="3238631"/>
    <lineage>
        <taxon>Bacteria</taxon>
        <taxon>Bacillati</taxon>
        <taxon>Actinomycetota</taxon>
        <taxon>Actinomycetes</taxon>
        <taxon>Kitasatosporales</taxon>
        <taxon>Streptomycetaceae</taxon>
        <taxon>Streptomyces</taxon>
    </lineage>
</organism>
<keyword evidence="3" id="KW-0808">Transferase</keyword>
<proteinExistence type="predicted"/>
<dbReference type="SMART" id="SM00823">
    <property type="entry name" value="PKS_PP"/>
    <property type="match status" value="1"/>
</dbReference>
<dbReference type="RefSeq" id="WP_369228266.1">
    <property type="nucleotide sequence ID" value="NZ_CP163441.1"/>
</dbReference>
<dbReference type="InterPro" id="IPR013968">
    <property type="entry name" value="PKS_KR"/>
</dbReference>
<dbReference type="SUPFAM" id="SSF47336">
    <property type="entry name" value="ACP-like"/>
    <property type="match status" value="1"/>
</dbReference>
<dbReference type="InterPro" id="IPR006162">
    <property type="entry name" value="Ppantetheine_attach_site"/>
</dbReference>
<feature type="domain" description="PKS/mFAS DH" evidence="8">
    <location>
        <begin position="21"/>
        <end position="297"/>
    </location>
</feature>
<feature type="region of interest" description="N-terminal hotdog fold" evidence="5">
    <location>
        <begin position="21"/>
        <end position="146"/>
    </location>
</feature>
<dbReference type="CDD" id="cd08956">
    <property type="entry name" value="KR_3_FAS_SDR_x"/>
    <property type="match status" value="1"/>
</dbReference>
<evidence type="ECO:0000256" key="4">
    <source>
        <dbReference type="ARBA" id="ARBA00023268"/>
    </source>
</evidence>
<dbReference type="SMART" id="SM01294">
    <property type="entry name" value="PKS_PP_betabranch"/>
    <property type="match status" value="1"/>
</dbReference>
<dbReference type="Gene3D" id="3.10.129.110">
    <property type="entry name" value="Polyketide synthase dehydratase"/>
    <property type="match status" value="1"/>
</dbReference>
<dbReference type="FunFam" id="1.10.1200.10:FF:000007">
    <property type="entry name" value="Probable polyketide synthase pks17"/>
    <property type="match status" value="1"/>
</dbReference>
<dbReference type="InterPro" id="IPR050091">
    <property type="entry name" value="PKS_NRPS_Biosynth_Enz"/>
</dbReference>
<dbReference type="InterPro" id="IPR049551">
    <property type="entry name" value="PKS_DH_C"/>
</dbReference>